<dbReference type="SUPFAM" id="SSF52540">
    <property type="entry name" value="P-loop containing nucleoside triphosphate hydrolases"/>
    <property type="match status" value="1"/>
</dbReference>
<evidence type="ECO:0000256" key="5">
    <source>
        <dbReference type="ARBA" id="ARBA00023136"/>
    </source>
</evidence>
<dbReference type="AlphaFoldDB" id="A0A1U7N562"/>
<dbReference type="PANTHER" id="PTHR10465">
    <property type="entry name" value="TRANSMEMBRANE GTPASE FZO1"/>
    <property type="match status" value="1"/>
</dbReference>
<evidence type="ECO:0000256" key="2">
    <source>
        <dbReference type="ARBA" id="ARBA00022741"/>
    </source>
</evidence>
<dbReference type="Gene3D" id="3.40.50.300">
    <property type="entry name" value="P-loop containing nucleotide triphosphate hydrolases"/>
    <property type="match status" value="1"/>
</dbReference>
<dbReference type="Proteomes" id="UP000186657">
    <property type="component" value="Unassembled WGS sequence"/>
</dbReference>
<keyword evidence="5" id="KW-0472">Membrane</keyword>
<proteinExistence type="predicted"/>
<accession>A0A1U7N562</accession>
<dbReference type="GO" id="GO:0016020">
    <property type="term" value="C:membrane"/>
    <property type="evidence" value="ECO:0007669"/>
    <property type="project" value="UniProtKB-SubCell"/>
</dbReference>
<evidence type="ECO:0000256" key="3">
    <source>
        <dbReference type="ARBA" id="ARBA00022801"/>
    </source>
</evidence>
<gene>
    <name evidence="7" type="ORF">BJP37_20590</name>
</gene>
<evidence type="ECO:0000313" key="7">
    <source>
        <dbReference type="EMBL" id="OLT61054.1"/>
    </source>
</evidence>
<dbReference type="InterPro" id="IPR027417">
    <property type="entry name" value="P-loop_NTPase"/>
</dbReference>
<evidence type="ECO:0000256" key="1">
    <source>
        <dbReference type="ARBA" id="ARBA00004370"/>
    </source>
</evidence>
<keyword evidence="3" id="KW-0378">Hydrolase</keyword>
<keyword evidence="4" id="KW-0342">GTP-binding</keyword>
<comment type="caution">
    <text evidence="7">The sequence shown here is derived from an EMBL/GenBank/DDBJ whole genome shotgun (WGS) entry which is preliminary data.</text>
</comment>
<dbReference type="Pfam" id="PF00350">
    <property type="entry name" value="Dynamin_N"/>
    <property type="match status" value="1"/>
</dbReference>
<feature type="domain" description="Dynamin N-terminal" evidence="6">
    <location>
        <begin position="64"/>
        <end position="246"/>
    </location>
</feature>
<name>A0A1U7N562_9CYAN</name>
<dbReference type="RefSeq" id="WP_075901838.1">
    <property type="nucleotide sequence ID" value="NZ_MKZS01000001.1"/>
</dbReference>
<evidence type="ECO:0000256" key="4">
    <source>
        <dbReference type="ARBA" id="ARBA00023134"/>
    </source>
</evidence>
<keyword evidence="8" id="KW-1185">Reference proteome</keyword>
<dbReference type="InterPro" id="IPR045063">
    <property type="entry name" value="Dynamin_N"/>
</dbReference>
<dbReference type="PANTHER" id="PTHR10465:SF0">
    <property type="entry name" value="SARCALUMENIN"/>
    <property type="match status" value="1"/>
</dbReference>
<comment type="subcellular location">
    <subcellularLocation>
        <location evidence="1">Membrane</location>
    </subcellularLocation>
</comment>
<keyword evidence="2" id="KW-0547">Nucleotide-binding</keyword>
<dbReference type="GO" id="GO:0005525">
    <property type="term" value="F:GTP binding"/>
    <property type="evidence" value="ECO:0007669"/>
    <property type="project" value="UniProtKB-KW"/>
</dbReference>
<protein>
    <submittedName>
        <fullName evidence="7">Dynamin family protein</fullName>
    </submittedName>
</protein>
<reference evidence="7 8" key="1">
    <citation type="submission" date="2016-10" db="EMBL/GenBank/DDBJ databases">
        <title>Comparative genomics uncovers the prolific and rare metabolic potential of the cyanobacterial genus Moorea.</title>
        <authorList>
            <person name="Leao T."/>
            <person name="Castelao G."/>
            <person name="Korobeynikov A."/>
            <person name="Monroe E.A."/>
            <person name="Podell S."/>
            <person name="Glukhov E."/>
            <person name="Allen E."/>
            <person name="Gerwick W.H."/>
            <person name="Gerwick L."/>
        </authorList>
    </citation>
    <scope>NUCLEOTIDE SEQUENCE [LARGE SCALE GENOMIC DNA]</scope>
    <source>
        <strain evidence="7 8">PNG5-198</strain>
    </source>
</reference>
<sequence>MDWKTASSYYETRLGDALTVLRHAVDLAKLPQAGVPAHLKEVLLEEEKPARRQLERLKKREFRIAVVGLEKAGKSTFVNAWLDCDLLPAKAGRCTFTTTQIYSVEQDSQQRLEVEPKTEEEFTRLLDELESESKSNSKHRDGAKQDLETIRNYQDTLRQVRSEGRKTIPFTRLEDINKDLNKYVADEQYAHAVLEARLYTNKLAQAEGIVFYDVPGLDSGLAKHIEESREMLSDCDAVIVVQQFSSIRGAELQIVEFTEQGDKNVTVADKLFVFLSRIDQFASPAALQDHLDVASNDWDRRAQLPPERIVHGSAGAYLVLNGLANQQTVESVGSPEEILNKLNSLTGIEDEEALRHEATGIQEIKARITDYINNERVTVLEKRCDALITNILTTSKEIFEIVSKRYSENPAEAKRLQENQRRIEFSQWWEEKWRKIKADLSDYYNDNIRKSTAAGEESLTSDIVEKFRSRYLQDIDNKIEEIRTKNEQTKQRIFKETDIGVFDAKVTDYDWRKELSGTISSLLVDIAHHLALEIKEEALKLVDYLTTLLWKTKELEQRLIGNPEQFVEVLNRSLTALFLRFARPVADSLIPGPLGSETRQRIVKRLGADIELVDNYYSGEEKAFSVLKRYVNRGSKLLYDPKLRHELLGIREVSGDAPPKPTNSAEEVILELETDLKAFETYLRSAIFEAAGFEQFCLQELDELRDRFIRYEAVWRGVAQNEWLEENPLLMAEMPDHLKAHEVNLEVSDRLRQLSTALAKGVGSRE</sequence>
<evidence type="ECO:0000313" key="8">
    <source>
        <dbReference type="Proteomes" id="UP000186657"/>
    </source>
</evidence>
<evidence type="ECO:0000259" key="6">
    <source>
        <dbReference type="Pfam" id="PF00350"/>
    </source>
</evidence>
<dbReference type="GO" id="GO:0003924">
    <property type="term" value="F:GTPase activity"/>
    <property type="evidence" value="ECO:0007669"/>
    <property type="project" value="InterPro"/>
</dbReference>
<organism evidence="7 8">
    <name type="scientific">Moorena bouillonii PNG</name>
    <dbReference type="NCBI Taxonomy" id="568701"/>
    <lineage>
        <taxon>Bacteria</taxon>
        <taxon>Bacillati</taxon>
        <taxon>Cyanobacteriota</taxon>
        <taxon>Cyanophyceae</taxon>
        <taxon>Coleofasciculales</taxon>
        <taxon>Coleofasciculaceae</taxon>
        <taxon>Moorena</taxon>
    </lineage>
</organism>
<dbReference type="EMBL" id="MKZS01000001">
    <property type="protein sequence ID" value="OLT61054.1"/>
    <property type="molecule type" value="Genomic_DNA"/>
</dbReference>
<dbReference type="InterPro" id="IPR027094">
    <property type="entry name" value="Mitofusin_fam"/>
</dbReference>